<accession>A0AAN7UGW4</accession>
<organism evidence="2 3">
    <name type="scientific">Xylaria bambusicola</name>
    <dbReference type="NCBI Taxonomy" id="326684"/>
    <lineage>
        <taxon>Eukaryota</taxon>
        <taxon>Fungi</taxon>
        <taxon>Dikarya</taxon>
        <taxon>Ascomycota</taxon>
        <taxon>Pezizomycotina</taxon>
        <taxon>Sordariomycetes</taxon>
        <taxon>Xylariomycetidae</taxon>
        <taxon>Xylariales</taxon>
        <taxon>Xylariaceae</taxon>
        <taxon>Xylaria</taxon>
    </lineage>
</organism>
<reference evidence="2 3" key="1">
    <citation type="submission" date="2023-10" db="EMBL/GenBank/DDBJ databases">
        <title>Draft genome sequence of Xylaria bambusicola isolate GMP-LS, the root and basal stem rot pathogen of sugarcane in Indonesia.</title>
        <authorList>
            <person name="Selvaraj P."/>
            <person name="Muralishankar V."/>
            <person name="Muruganantham S."/>
            <person name="Sp S."/>
            <person name="Haryani S."/>
            <person name="Lau K.J.X."/>
            <person name="Naqvi N.I."/>
        </authorList>
    </citation>
    <scope>NUCLEOTIDE SEQUENCE [LARGE SCALE GENOMIC DNA]</scope>
    <source>
        <strain evidence="2">GMP-LS</strain>
    </source>
</reference>
<protein>
    <submittedName>
        <fullName evidence="2">Uncharacterized protein</fullName>
    </submittedName>
</protein>
<dbReference type="AlphaFoldDB" id="A0AAN7UGW4"/>
<evidence type="ECO:0000313" key="2">
    <source>
        <dbReference type="EMBL" id="KAK5628002.1"/>
    </source>
</evidence>
<dbReference type="EMBL" id="JAWHQM010000006">
    <property type="protein sequence ID" value="KAK5628002.1"/>
    <property type="molecule type" value="Genomic_DNA"/>
</dbReference>
<sequence>MVRSSFVLSLLASAGGLLSVEAKKLPKAKHLTGSYVVEFEDSQVCMHPQLAFRKCSSNHVRPV</sequence>
<keyword evidence="1" id="KW-0732">Signal</keyword>
<comment type="caution">
    <text evidence="2">The sequence shown here is derived from an EMBL/GenBank/DDBJ whole genome shotgun (WGS) entry which is preliminary data.</text>
</comment>
<keyword evidence="3" id="KW-1185">Reference proteome</keyword>
<evidence type="ECO:0000313" key="3">
    <source>
        <dbReference type="Proteomes" id="UP001305414"/>
    </source>
</evidence>
<evidence type="ECO:0000256" key="1">
    <source>
        <dbReference type="SAM" id="SignalP"/>
    </source>
</evidence>
<name>A0AAN7UGW4_9PEZI</name>
<proteinExistence type="predicted"/>
<gene>
    <name evidence="2" type="ORF">RRF57_003717</name>
</gene>
<dbReference type="Proteomes" id="UP001305414">
    <property type="component" value="Unassembled WGS sequence"/>
</dbReference>
<feature type="signal peptide" evidence="1">
    <location>
        <begin position="1"/>
        <end position="22"/>
    </location>
</feature>
<feature type="chain" id="PRO_5042852843" evidence="1">
    <location>
        <begin position="23"/>
        <end position="63"/>
    </location>
</feature>